<reference evidence="1 2" key="1">
    <citation type="submission" date="2015-01" db="EMBL/GenBank/DDBJ databases">
        <title>Genome of allotetraploid Gossypium barbadense reveals genomic plasticity and fiber elongation in cotton evolution.</title>
        <authorList>
            <person name="Chen X."/>
            <person name="Liu X."/>
            <person name="Zhao B."/>
            <person name="Zheng H."/>
            <person name="Hu Y."/>
            <person name="Lu G."/>
            <person name="Yang C."/>
            <person name="Chen J."/>
            <person name="Shan C."/>
            <person name="Zhang L."/>
            <person name="Zhou Y."/>
            <person name="Wang L."/>
            <person name="Guo W."/>
            <person name="Bai Y."/>
            <person name="Ruan J."/>
            <person name="Shangguan X."/>
            <person name="Mao Y."/>
            <person name="Jiang J."/>
            <person name="Zhu Y."/>
            <person name="Lei J."/>
            <person name="Kang H."/>
            <person name="Chen S."/>
            <person name="He X."/>
            <person name="Wang R."/>
            <person name="Wang Y."/>
            <person name="Chen J."/>
            <person name="Wang L."/>
            <person name="Yu S."/>
            <person name="Wang B."/>
            <person name="Wei J."/>
            <person name="Song S."/>
            <person name="Lu X."/>
            <person name="Gao Z."/>
            <person name="Gu W."/>
            <person name="Deng X."/>
            <person name="Ma D."/>
            <person name="Wang S."/>
            <person name="Liang W."/>
            <person name="Fang L."/>
            <person name="Cai C."/>
            <person name="Zhu X."/>
            <person name="Zhou B."/>
            <person name="Zhang Y."/>
            <person name="Chen Z."/>
            <person name="Xu S."/>
            <person name="Zhu R."/>
            <person name="Wang S."/>
            <person name="Zhang T."/>
            <person name="Zhao G."/>
        </authorList>
    </citation>
    <scope>NUCLEOTIDE SEQUENCE [LARGE SCALE GENOMIC DNA]</scope>
    <source>
        <strain evidence="2">cv. Xinhai21</strain>
        <tissue evidence="1">Leaf</tissue>
    </source>
</reference>
<organism evidence="1 2">
    <name type="scientific">Gossypium barbadense</name>
    <name type="common">Sea Island cotton</name>
    <name type="synonym">Hibiscus barbadensis</name>
    <dbReference type="NCBI Taxonomy" id="3634"/>
    <lineage>
        <taxon>Eukaryota</taxon>
        <taxon>Viridiplantae</taxon>
        <taxon>Streptophyta</taxon>
        <taxon>Embryophyta</taxon>
        <taxon>Tracheophyta</taxon>
        <taxon>Spermatophyta</taxon>
        <taxon>Magnoliopsida</taxon>
        <taxon>eudicotyledons</taxon>
        <taxon>Gunneridae</taxon>
        <taxon>Pentapetalae</taxon>
        <taxon>rosids</taxon>
        <taxon>malvids</taxon>
        <taxon>Malvales</taxon>
        <taxon>Malvaceae</taxon>
        <taxon>Malvoideae</taxon>
        <taxon>Gossypium</taxon>
    </lineage>
</organism>
<proteinExistence type="predicted"/>
<dbReference type="Proteomes" id="UP000239757">
    <property type="component" value="Unassembled WGS sequence"/>
</dbReference>
<name>A0A2P5XNB4_GOSBA</name>
<sequence>MQPILQEKSLKDTHKPCSIHNKGFIYEERRLQINELDERLTFKPRKHDKPKLCHDMLVTSPNQIKVGDNVLLDAADPRITTLESNEEIPLTVLSIFPYGTVEVSHPKFGTFKYTMSSSRGKKTTVLALKKQKGASSSGSTVEIRHSYLQFSPGNQEELFAIQRARPLGVGHCIDWTTLEQPTYLELILELFSTFHVQDVMTNFDDPRTVQFRLGDLVHQLSVPEFSIALGLYTEEFMNENNLDTLCHHIHYSPLKYRYTLVPGRRESTDVINIHDTYFLWSMENGYVLDLAYFIAFAIRHQTEWHQRGVISIRPYMTLLARRFGFLNTAAQSSSLSHIGQMSPQGISSMLSMRMIEKRRGTHPPQYCLAQSVEERDPEDITEASIADTIATNPANGNFPQGFSLRQGDVKFSVASGRTWINPVDNMTPAAKALMTKKMSFLGRKASIVFPSSGKQTPMALATRIETIAAILYFKASALFRSSSSGSHVQYPRTNGENKMKKKQRNVKSWVWLNLIMVGKL</sequence>
<evidence type="ECO:0000313" key="2">
    <source>
        <dbReference type="Proteomes" id="UP000239757"/>
    </source>
</evidence>
<dbReference type="AlphaFoldDB" id="A0A2P5XNB4"/>
<accession>A0A2P5XNB4</accession>
<dbReference type="EMBL" id="KZ664544">
    <property type="protein sequence ID" value="PPS04812.1"/>
    <property type="molecule type" value="Genomic_DNA"/>
</dbReference>
<evidence type="ECO:0000313" key="1">
    <source>
        <dbReference type="EMBL" id="PPS04812.1"/>
    </source>
</evidence>
<protein>
    <submittedName>
        <fullName evidence="1">Uncharacterized protein</fullName>
    </submittedName>
</protein>
<dbReference type="OrthoDB" id="1587117at2759"/>
<gene>
    <name evidence="1" type="ORF">GOBAR_AA15850</name>
</gene>